<dbReference type="HOGENOM" id="CLU_010194_2_10_5"/>
<dbReference type="RefSeq" id="WP_020042123.1">
    <property type="nucleotide sequence ID" value="NZ_KE557274.1"/>
</dbReference>
<dbReference type="OrthoDB" id="9792355at2"/>
<dbReference type="EC" id="1.1.1.100" evidence="2"/>
<protein>
    <submittedName>
        <fullName evidence="2">3-oxoacyl-[acyl-carrier protein] reductase</fullName>
        <ecNumber evidence="2">1.1.1.100</ecNumber>
    </submittedName>
</protein>
<dbReference type="PANTHER" id="PTHR43943">
    <property type="entry name" value="DEHYDROGENASE/REDUCTASE (SDR FAMILY) MEMBER 4"/>
    <property type="match status" value="1"/>
</dbReference>
<dbReference type="GO" id="GO:0004316">
    <property type="term" value="F:3-oxoacyl-[acyl-carrier-protein] reductase (NADPH) activity"/>
    <property type="evidence" value="ECO:0007669"/>
    <property type="project" value="UniProtKB-EC"/>
</dbReference>
<dbReference type="AlphaFoldDB" id="S9QYS3"/>
<dbReference type="Gene3D" id="3.40.50.720">
    <property type="entry name" value="NAD(P)-binding Rossmann-like Domain"/>
    <property type="match status" value="1"/>
</dbReference>
<evidence type="ECO:0000313" key="2">
    <source>
        <dbReference type="EMBL" id="EPX84803.1"/>
    </source>
</evidence>
<dbReference type="Proteomes" id="UP000015347">
    <property type="component" value="Unassembled WGS sequence"/>
</dbReference>
<name>S9QYS3_9RHOB</name>
<sequence length="229" mass="24533">MTTRVALISGASRGIGLAVARTLQQNGWSLSLGLRDTTDVAPELSHQHVVQHDARSADEQAWVQAAMDRFGRIDAVACCAGIMTPRDIVEIDDETLDAMWEVNVKSPRRLVSAAWEPLKQGGKGRVAVLASLSGKRVKSSASSSYALTKHAAVALVHGFRQTGWEHGIRATAICPGFVNTDMARAITETDPAAMTQASDLAELVRTAIELPNTASVAELSVNCQLEELF</sequence>
<dbReference type="Pfam" id="PF00106">
    <property type="entry name" value="adh_short"/>
    <property type="match status" value="1"/>
</dbReference>
<comment type="caution">
    <text evidence="2">The sequence shown here is derived from an EMBL/GenBank/DDBJ whole genome shotgun (WGS) entry which is preliminary data.</text>
</comment>
<accession>S9QYS3</accession>
<dbReference type="eggNOG" id="COG1028">
    <property type="taxonomic scope" value="Bacteria"/>
</dbReference>
<keyword evidence="2" id="KW-0560">Oxidoreductase</keyword>
<dbReference type="InterPro" id="IPR036291">
    <property type="entry name" value="NAD(P)-bd_dom_sf"/>
</dbReference>
<comment type="similarity">
    <text evidence="1">Belongs to the short-chain dehydrogenases/reductases (SDR) family.</text>
</comment>
<evidence type="ECO:0000313" key="3">
    <source>
        <dbReference type="Proteomes" id="UP000015347"/>
    </source>
</evidence>
<keyword evidence="3" id="KW-1185">Reference proteome</keyword>
<dbReference type="InterPro" id="IPR002347">
    <property type="entry name" value="SDR_fam"/>
</dbReference>
<dbReference type="STRING" id="1123237.Salmuc_01376"/>
<dbReference type="SUPFAM" id="SSF51735">
    <property type="entry name" value="NAD(P)-binding Rossmann-fold domains"/>
    <property type="match status" value="1"/>
</dbReference>
<organism evidence="2 3">
    <name type="scientific">Salipiger mucosus DSM 16094</name>
    <dbReference type="NCBI Taxonomy" id="1123237"/>
    <lineage>
        <taxon>Bacteria</taxon>
        <taxon>Pseudomonadati</taxon>
        <taxon>Pseudomonadota</taxon>
        <taxon>Alphaproteobacteria</taxon>
        <taxon>Rhodobacterales</taxon>
        <taxon>Roseobacteraceae</taxon>
        <taxon>Salipiger</taxon>
    </lineage>
</organism>
<gene>
    <name evidence="2" type="ORF">Salmuc_01376</name>
</gene>
<reference evidence="3" key="1">
    <citation type="journal article" date="2014" name="Stand. Genomic Sci.">
        <title>Genome sequence of the exopolysaccharide-producing Salipiger mucosus type strain (DSM 16094(T)), a moderately halophilic member of the Roseobacter clade.</title>
        <authorList>
            <person name="Riedel T."/>
            <person name="Spring S."/>
            <person name="Fiebig A."/>
            <person name="Petersen J."/>
            <person name="Kyrpides N.C."/>
            <person name="Goker M."/>
            <person name="Klenk H.P."/>
        </authorList>
    </citation>
    <scope>NUCLEOTIDE SEQUENCE [LARGE SCALE GENOMIC DNA]</scope>
    <source>
        <strain evidence="3">DSM 16094</strain>
    </source>
</reference>
<proteinExistence type="inferred from homology"/>
<dbReference type="EMBL" id="APVH01000012">
    <property type="protein sequence ID" value="EPX84803.1"/>
    <property type="molecule type" value="Genomic_DNA"/>
</dbReference>
<dbReference type="PANTHER" id="PTHR43943:SF2">
    <property type="entry name" value="DEHYDROGENASE_REDUCTASE 4"/>
    <property type="match status" value="1"/>
</dbReference>
<evidence type="ECO:0000256" key="1">
    <source>
        <dbReference type="ARBA" id="ARBA00006484"/>
    </source>
</evidence>
<dbReference type="PRINTS" id="PR00081">
    <property type="entry name" value="GDHRDH"/>
</dbReference>